<proteinExistence type="predicted"/>
<sequence length="86" mass="9526">MPESSFGINMDSAGRDERNFDISAFNVAHDLSNSVPTNSYDPQQNDSILGITNVPFQSLHMQSLANLLDGYLFWDLPAASSEFNKN</sequence>
<dbReference type="AlphaFoldDB" id="A0A9W9TRD0"/>
<organism evidence="1 2">
    <name type="scientific">Penicillium citrinum</name>
    <dbReference type="NCBI Taxonomy" id="5077"/>
    <lineage>
        <taxon>Eukaryota</taxon>
        <taxon>Fungi</taxon>
        <taxon>Dikarya</taxon>
        <taxon>Ascomycota</taxon>
        <taxon>Pezizomycotina</taxon>
        <taxon>Eurotiomycetes</taxon>
        <taxon>Eurotiomycetidae</taxon>
        <taxon>Eurotiales</taxon>
        <taxon>Aspergillaceae</taxon>
        <taxon>Penicillium</taxon>
    </lineage>
</organism>
<dbReference type="RefSeq" id="XP_056502948.1">
    <property type="nucleotide sequence ID" value="XM_056643536.1"/>
</dbReference>
<keyword evidence="2" id="KW-1185">Reference proteome</keyword>
<dbReference type="EMBL" id="JAPQKT010000003">
    <property type="protein sequence ID" value="KAJ5235448.1"/>
    <property type="molecule type" value="Genomic_DNA"/>
</dbReference>
<reference evidence="1" key="1">
    <citation type="submission" date="2022-11" db="EMBL/GenBank/DDBJ databases">
        <authorList>
            <person name="Petersen C."/>
        </authorList>
    </citation>
    <scope>NUCLEOTIDE SEQUENCE</scope>
    <source>
        <strain evidence="1">IBT 23319</strain>
    </source>
</reference>
<accession>A0A9W9TRD0</accession>
<dbReference type="GeneID" id="81382703"/>
<name>A0A9W9TRD0_PENCI</name>
<protein>
    <submittedName>
        <fullName evidence="1">Uncharacterized protein</fullName>
    </submittedName>
</protein>
<gene>
    <name evidence="1" type="ORF">N7469_004616</name>
</gene>
<evidence type="ECO:0000313" key="1">
    <source>
        <dbReference type="EMBL" id="KAJ5235448.1"/>
    </source>
</evidence>
<dbReference type="Proteomes" id="UP001147733">
    <property type="component" value="Unassembled WGS sequence"/>
</dbReference>
<reference evidence="1" key="2">
    <citation type="journal article" date="2023" name="IMA Fungus">
        <title>Comparative genomic study of the Penicillium genus elucidates a diverse pangenome and 15 lateral gene transfer events.</title>
        <authorList>
            <person name="Petersen C."/>
            <person name="Sorensen T."/>
            <person name="Nielsen M.R."/>
            <person name="Sondergaard T.E."/>
            <person name="Sorensen J.L."/>
            <person name="Fitzpatrick D.A."/>
            <person name="Frisvad J.C."/>
            <person name="Nielsen K.L."/>
        </authorList>
    </citation>
    <scope>NUCLEOTIDE SEQUENCE</scope>
    <source>
        <strain evidence="1">IBT 23319</strain>
    </source>
</reference>
<comment type="caution">
    <text evidence="1">The sequence shown here is derived from an EMBL/GenBank/DDBJ whole genome shotgun (WGS) entry which is preliminary data.</text>
</comment>
<dbReference type="OrthoDB" id="3163292at2759"/>
<evidence type="ECO:0000313" key="2">
    <source>
        <dbReference type="Proteomes" id="UP001147733"/>
    </source>
</evidence>